<feature type="transmembrane region" description="Helical" evidence="2">
    <location>
        <begin position="21"/>
        <end position="46"/>
    </location>
</feature>
<evidence type="ECO:0000256" key="2">
    <source>
        <dbReference type="SAM" id="Phobius"/>
    </source>
</evidence>
<name>A0AAW0T7X2_SCYPA</name>
<reference evidence="3 4" key="1">
    <citation type="submission" date="2023-03" db="EMBL/GenBank/DDBJ databases">
        <title>High-quality genome of Scylla paramamosain provides insights in environmental adaptation.</title>
        <authorList>
            <person name="Zhang L."/>
        </authorList>
    </citation>
    <scope>NUCLEOTIDE SEQUENCE [LARGE SCALE GENOMIC DNA]</scope>
    <source>
        <strain evidence="3">LZ_2023a</strain>
        <tissue evidence="3">Muscle</tissue>
    </source>
</reference>
<evidence type="ECO:0000256" key="1">
    <source>
        <dbReference type="SAM" id="MobiDB-lite"/>
    </source>
</evidence>
<keyword evidence="2" id="KW-0472">Membrane</keyword>
<keyword evidence="4" id="KW-1185">Reference proteome</keyword>
<comment type="caution">
    <text evidence="3">The sequence shown here is derived from an EMBL/GenBank/DDBJ whole genome shotgun (WGS) entry which is preliminary data.</text>
</comment>
<evidence type="ECO:0000313" key="4">
    <source>
        <dbReference type="Proteomes" id="UP001487740"/>
    </source>
</evidence>
<proteinExistence type="predicted"/>
<gene>
    <name evidence="3" type="ORF">O3P69_015850</name>
</gene>
<keyword evidence="2" id="KW-1133">Transmembrane helix</keyword>
<sequence>MVVMARQQSEASLAGRQGPSLVVLVAMGVGGGLVLLGMLVTVVLVARRCQVHREEVCCKIHTEHIPIQSFLDSGNTNPGMRKDEPDPPHSESTLCSPPGQDPDSRDCGGTQEAQRSPKGNCTFTTTFDSAAVTHTAANAYLLSTVNHAAKDQSIHSDPSLQNHKG</sequence>
<dbReference type="Proteomes" id="UP001487740">
    <property type="component" value="Unassembled WGS sequence"/>
</dbReference>
<dbReference type="AlphaFoldDB" id="A0AAW0T7X2"/>
<feature type="compositionally biased region" description="Basic and acidic residues" evidence="1">
    <location>
        <begin position="80"/>
        <end position="89"/>
    </location>
</feature>
<feature type="region of interest" description="Disordered" evidence="1">
    <location>
        <begin position="69"/>
        <end position="119"/>
    </location>
</feature>
<accession>A0AAW0T7X2</accession>
<keyword evidence="2" id="KW-0812">Transmembrane</keyword>
<evidence type="ECO:0000313" key="3">
    <source>
        <dbReference type="EMBL" id="KAK8383680.1"/>
    </source>
</evidence>
<protein>
    <submittedName>
        <fullName evidence="3">Uncharacterized protein</fullName>
    </submittedName>
</protein>
<dbReference type="EMBL" id="JARAKH010000036">
    <property type="protein sequence ID" value="KAK8383680.1"/>
    <property type="molecule type" value="Genomic_DNA"/>
</dbReference>
<organism evidence="3 4">
    <name type="scientific">Scylla paramamosain</name>
    <name type="common">Mud crab</name>
    <dbReference type="NCBI Taxonomy" id="85552"/>
    <lineage>
        <taxon>Eukaryota</taxon>
        <taxon>Metazoa</taxon>
        <taxon>Ecdysozoa</taxon>
        <taxon>Arthropoda</taxon>
        <taxon>Crustacea</taxon>
        <taxon>Multicrustacea</taxon>
        <taxon>Malacostraca</taxon>
        <taxon>Eumalacostraca</taxon>
        <taxon>Eucarida</taxon>
        <taxon>Decapoda</taxon>
        <taxon>Pleocyemata</taxon>
        <taxon>Brachyura</taxon>
        <taxon>Eubrachyura</taxon>
        <taxon>Portunoidea</taxon>
        <taxon>Portunidae</taxon>
        <taxon>Portuninae</taxon>
        <taxon>Scylla</taxon>
    </lineage>
</organism>